<sequence length="97" mass="11116">VYADFVMVVSTHPLLSSHEGESQDYSGKRRFERERGICIQRSKAAPPKGKEGEEEGEEEEELEIPRVLIQKEIQARLGSIVIQRFEYFVLCFGALML</sequence>
<accession>A0A843XS34</accession>
<feature type="region of interest" description="Disordered" evidence="1">
    <location>
        <begin position="42"/>
        <end position="61"/>
    </location>
</feature>
<name>A0A843XS34_COLES</name>
<keyword evidence="3" id="KW-1185">Reference proteome</keyword>
<reference evidence="2" key="1">
    <citation type="submission" date="2017-07" db="EMBL/GenBank/DDBJ databases">
        <title>Taro Niue Genome Assembly and Annotation.</title>
        <authorList>
            <person name="Atibalentja N."/>
            <person name="Keating K."/>
            <person name="Fields C.J."/>
        </authorList>
    </citation>
    <scope>NUCLEOTIDE SEQUENCE</scope>
    <source>
        <strain evidence="2">Niue_2</strain>
        <tissue evidence="2">Leaf</tissue>
    </source>
</reference>
<comment type="caution">
    <text evidence="2">The sequence shown here is derived from an EMBL/GenBank/DDBJ whole genome shotgun (WGS) entry which is preliminary data.</text>
</comment>
<organism evidence="2 3">
    <name type="scientific">Colocasia esculenta</name>
    <name type="common">Wild taro</name>
    <name type="synonym">Arum esculentum</name>
    <dbReference type="NCBI Taxonomy" id="4460"/>
    <lineage>
        <taxon>Eukaryota</taxon>
        <taxon>Viridiplantae</taxon>
        <taxon>Streptophyta</taxon>
        <taxon>Embryophyta</taxon>
        <taxon>Tracheophyta</taxon>
        <taxon>Spermatophyta</taxon>
        <taxon>Magnoliopsida</taxon>
        <taxon>Liliopsida</taxon>
        <taxon>Araceae</taxon>
        <taxon>Aroideae</taxon>
        <taxon>Colocasieae</taxon>
        <taxon>Colocasia</taxon>
    </lineage>
</organism>
<protein>
    <submittedName>
        <fullName evidence="2">Uncharacterized protein</fullName>
    </submittedName>
</protein>
<dbReference type="Proteomes" id="UP000652761">
    <property type="component" value="Unassembled WGS sequence"/>
</dbReference>
<feature type="compositionally biased region" description="Acidic residues" evidence="1">
    <location>
        <begin position="52"/>
        <end position="61"/>
    </location>
</feature>
<feature type="non-terminal residue" evidence="2">
    <location>
        <position position="1"/>
    </location>
</feature>
<evidence type="ECO:0000256" key="1">
    <source>
        <dbReference type="SAM" id="MobiDB-lite"/>
    </source>
</evidence>
<evidence type="ECO:0000313" key="2">
    <source>
        <dbReference type="EMBL" id="MQM22649.1"/>
    </source>
</evidence>
<dbReference type="AlphaFoldDB" id="A0A843XS34"/>
<dbReference type="EMBL" id="NMUH01013524">
    <property type="protein sequence ID" value="MQM22649.1"/>
    <property type="molecule type" value="Genomic_DNA"/>
</dbReference>
<evidence type="ECO:0000313" key="3">
    <source>
        <dbReference type="Proteomes" id="UP000652761"/>
    </source>
</evidence>
<proteinExistence type="predicted"/>
<gene>
    <name evidence="2" type="ORF">Taro_055705</name>
</gene>